<dbReference type="InterPro" id="IPR011990">
    <property type="entry name" value="TPR-like_helical_dom_sf"/>
</dbReference>
<dbReference type="PANTHER" id="PTHR47447:SF17">
    <property type="entry name" value="OS12G0638900 PROTEIN"/>
    <property type="match status" value="1"/>
</dbReference>
<evidence type="ECO:0000313" key="3">
    <source>
        <dbReference type="EMBL" id="KAG0317596.1"/>
    </source>
</evidence>
<dbReference type="Gene3D" id="1.25.40.10">
    <property type="entry name" value="Tetratricopeptide repeat domain"/>
    <property type="match status" value="2"/>
</dbReference>
<accession>A0A9P6RFM4</accession>
<protein>
    <submittedName>
        <fullName evidence="3">Uncharacterized protein</fullName>
    </submittedName>
</protein>
<dbReference type="Proteomes" id="UP000738325">
    <property type="component" value="Unassembled WGS sequence"/>
</dbReference>
<organism evidence="3 4">
    <name type="scientific">Dissophora globulifera</name>
    <dbReference type="NCBI Taxonomy" id="979702"/>
    <lineage>
        <taxon>Eukaryota</taxon>
        <taxon>Fungi</taxon>
        <taxon>Fungi incertae sedis</taxon>
        <taxon>Mucoromycota</taxon>
        <taxon>Mortierellomycotina</taxon>
        <taxon>Mortierellomycetes</taxon>
        <taxon>Mortierellales</taxon>
        <taxon>Mortierellaceae</taxon>
        <taxon>Dissophora</taxon>
    </lineage>
</organism>
<name>A0A9P6RFM4_9FUNG</name>
<evidence type="ECO:0000256" key="1">
    <source>
        <dbReference type="ARBA" id="ARBA00022737"/>
    </source>
</evidence>
<comment type="caution">
    <text evidence="3">The sequence shown here is derived from an EMBL/GenBank/DDBJ whole genome shotgun (WGS) entry which is preliminary data.</text>
</comment>
<feature type="region of interest" description="Disordered" evidence="2">
    <location>
        <begin position="688"/>
        <end position="736"/>
    </location>
</feature>
<dbReference type="EMBL" id="JAAAIP010000415">
    <property type="protein sequence ID" value="KAG0317596.1"/>
    <property type="molecule type" value="Genomic_DNA"/>
</dbReference>
<evidence type="ECO:0000256" key="2">
    <source>
        <dbReference type="SAM" id="MobiDB-lite"/>
    </source>
</evidence>
<keyword evidence="1" id="KW-0677">Repeat</keyword>
<dbReference type="PANTHER" id="PTHR47447">
    <property type="entry name" value="OS03G0856100 PROTEIN"/>
    <property type="match status" value="1"/>
</dbReference>
<dbReference type="OrthoDB" id="185373at2759"/>
<evidence type="ECO:0000313" key="4">
    <source>
        <dbReference type="Proteomes" id="UP000738325"/>
    </source>
</evidence>
<gene>
    <name evidence="3" type="ORF">BGZ99_006200</name>
</gene>
<proteinExistence type="predicted"/>
<sequence>MYSLRGQRAYQRSMRAYQQVMALRQKNAKFAWYQPFVKDHRKILEDLQQQIDKGDAQEALRLAKILMRAKHRGARLPDGIQLLKLVRMDREHYERRMMMSVTQSARLNSATLQDSSLQMEQLPYLVRLSTKDYNTILERCIDLKDWGNGIKIARILQKRYSAEAFDFYASKTNKDAPNTRTIHLLLAMFVRCQSPVNASKVLKLMHNRYPHPIPVDVYTAFVSELSTVPGQISTIESVIEYMREHGPAPTTTVYNPLLRAKAIQEGIESAEAVVKKMMRLGYSADQQSFRILIDGSLKALDMGRAHHWLAEYRRQGFKVRPDALESFMQTCIQQVLRRCTNTARHLRHSIRNHSSDLKFLEPASGTLDTVEDGGAHPQEWMYKALQVIQYMSSQRIPPTAKTFELLIEGFLCQQNIYEAKRVLKMMRGSPHLYTPAPRTWSLFFEHYLATDDHEAAIRVLSEMRRAMSTQPLAGAISVPPTKHYHQLFRHLLQRNKVSLAERSLYEMMLHQSRAHPSEKEVVDLIWKLDRYPEAAERVYELLYSQIAPSTPALTLAMPTTTMTVTEEKEQEVSSVLYDSGTNRQDRAGAVATADTDVVYHNHILQRGPIQMANVGVMRAKANAKNPLLQGEVWKSWNSMTQRFVDQYSSQALLDDERQRQRLALRKENDLSVMALAFEQVVKAMTKVSSSSSIPTVDQQQQQQRLRHKSSHGDWPVLSSANGGGLDGVGKDRMPDGWDFSQIRQSLGGAGASFGSGLGLSNAGAGIVPFSFAGVSGGSSSSPSSSSAAAVVATAASSIKSKNRMLIQQLLRRRQFLQPLLERGDVVNESATGDIDGHEDIRLEHLKRCFAWVEEHKVPIRIEGLNGYLASLISHGDFSAARESIERVLLSSSSSPSFSSSSSNTSRSRLLPDVSTVQILHEYRMGGSTSEAEAQGAYLVERVLRAGGPDLMKEWTTYLRNSERRRRGTITTTSMVGDGKSDGSRSPTAFV</sequence>
<dbReference type="AlphaFoldDB" id="A0A9P6RFM4"/>
<reference evidence="3" key="1">
    <citation type="journal article" date="2020" name="Fungal Divers.">
        <title>Resolving the Mortierellaceae phylogeny through synthesis of multi-gene phylogenetics and phylogenomics.</title>
        <authorList>
            <person name="Vandepol N."/>
            <person name="Liber J."/>
            <person name="Desiro A."/>
            <person name="Na H."/>
            <person name="Kennedy M."/>
            <person name="Barry K."/>
            <person name="Grigoriev I.V."/>
            <person name="Miller A.N."/>
            <person name="O'Donnell K."/>
            <person name="Stajich J.E."/>
            <person name="Bonito G."/>
        </authorList>
    </citation>
    <scope>NUCLEOTIDE SEQUENCE</scope>
    <source>
        <strain evidence="3">REB-010B</strain>
    </source>
</reference>
<keyword evidence="4" id="KW-1185">Reference proteome</keyword>
<feature type="compositionally biased region" description="Polar residues" evidence="2">
    <location>
        <begin position="688"/>
        <end position="697"/>
    </location>
</feature>